<feature type="domain" description="Glyoxal oxidase N-terminal" evidence="4">
    <location>
        <begin position="397"/>
        <end position="554"/>
    </location>
</feature>
<feature type="region of interest" description="Disordered" evidence="2">
    <location>
        <begin position="165"/>
        <end position="193"/>
    </location>
</feature>
<protein>
    <submittedName>
        <fullName evidence="6">Galactose oxidase early set domain-containing protein</fullName>
    </submittedName>
</protein>
<name>A0ABY5DUZ2_9ACTN</name>
<evidence type="ECO:0000313" key="7">
    <source>
        <dbReference type="Proteomes" id="UP001056035"/>
    </source>
</evidence>
<dbReference type="EMBL" id="CP098502">
    <property type="protein sequence ID" value="UTI64344.1"/>
    <property type="molecule type" value="Genomic_DNA"/>
</dbReference>
<gene>
    <name evidence="6" type="ORF">NBH00_23770</name>
</gene>
<dbReference type="InterPro" id="IPR037293">
    <property type="entry name" value="Gal_Oxidase_central_sf"/>
</dbReference>
<accession>A0ABY5DUZ2</accession>
<evidence type="ECO:0000256" key="2">
    <source>
        <dbReference type="SAM" id="MobiDB-lite"/>
    </source>
</evidence>
<dbReference type="CDD" id="cd02851">
    <property type="entry name" value="E_set_GO_C"/>
    <property type="match status" value="1"/>
</dbReference>
<reference evidence="6 7" key="1">
    <citation type="submission" date="2022-06" db="EMBL/GenBank/DDBJ databases">
        <title>Paraconexibacter antarcticus.</title>
        <authorList>
            <person name="Kim C.S."/>
        </authorList>
    </citation>
    <scope>NUCLEOTIDE SEQUENCE [LARGE SCALE GENOMIC DNA]</scope>
    <source>
        <strain evidence="6 7">02-257</strain>
    </source>
</reference>
<dbReference type="SUPFAM" id="SSF81296">
    <property type="entry name" value="E set domains"/>
    <property type="match status" value="1"/>
</dbReference>
<dbReference type="RefSeq" id="WP_254571050.1">
    <property type="nucleotide sequence ID" value="NZ_CP098502.1"/>
</dbReference>
<feature type="chain" id="PRO_5046447028" evidence="3">
    <location>
        <begin position="28"/>
        <end position="683"/>
    </location>
</feature>
<dbReference type="Pfam" id="PF07250">
    <property type="entry name" value="Glyoxal_oxid_N"/>
    <property type="match status" value="1"/>
</dbReference>
<evidence type="ECO:0000259" key="5">
    <source>
        <dbReference type="Pfam" id="PF09118"/>
    </source>
</evidence>
<dbReference type="InterPro" id="IPR015202">
    <property type="entry name" value="GO-like_E_set"/>
</dbReference>
<keyword evidence="1 3" id="KW-0732">Signal</keyword>
<keyword evidence="7" id="KW-1185">Reference proteome</keyword>
<dbReference type="InterPro" id="IPR009880">
    <property type="entry name" value="Glyoxal_oxidase_N"/>
</dbReference>
<evidence type="ECO:0000256" key="1">
    <source>
        <dbReference type="ARBA" id="ARBA00022729"/>
    </source>
</evidence>
<feature type="signal peptide" evidence="3">
    <location>
        <begin position="1"/>
        <end position="27"/>
    </location>
</feature>
<sequence length="683" mass="72119">MHRPSWTAAVLTAAAAAGLGTSAAAQASTADRILATRPPVLLHPMVRATANVLADNTIGLLAPRSRPTTGGPDVNGTFGTPFAEPTVGGRTTGAKCITAPTPNGGAKGPSAQVCKPAAGTLVNLPNGKILYWDALEGTENNTFSIVAEGGATFTNDSTRLLTGAATSTPRWSAPSPYDGGANPAGNPGRPLIPGLQTSETYNDGALFGSHQSFLPDGRLLVQGGTDYSLDPGVDGIPFGAVELTGLKATRIYDPKTNTFTQTGDSAYRRWYPTLVETGEGRYIDFSGVGKLLKPIYPDSPKDSLTNVKQVEQFDPGTAKWTTFPTRADYDLPLYPRMSLLPDGHVFYNAAGQDFNPFGQSIGETNWNDLAAFDPKTATWHKLGLANTATPLAPGFRGSTSSTLLPLKPDVNGRYTKASYLTAGGVLLPSPGSYFATSQSSITTVDTTDGKDRVTQKKTGSLNQVRWFGQNILLPTGEVVVFSGGDKDEVVGPGTEFPVQQAELFNPVTRAWKPIATAHNPRTYHNTAVLLPSGEVLVGGHATISTAYLNNTTLPGGFAPHDGRDPSFEVFKPPYLFRGPRPNIAKAAAKLRYGHATVITMATARQAATIDSVNLVRNSAITHIVDADQRTIQLRVISHRGRRVKLAGVPDGNVAPPGPYMLFVNATSPRGPIPSTAKQLLVGP</sequence>
<dbReference type="Gene3D" id="2.60.40.10">
    <property type="entry name" value="Immunoglobulins"/>
    <property type="match status" value="1"/>
</dbReference>
<feature type="compositionally biased region" description="Low complexity" evidence="2">
    <location>
        <begin position="179"/>
        <end position="188"/>
    </location>
</feature>
<evidence type="ECO:0000259" key="4">
    <source>
        <dbReference type="Pfam" id="PF07250"/>
    </source>
</evidence>
<dbReference type="InterPro" id="IPR014756">
    <property type="entry name" value="Ig_E-set"/>
</dbReference>
<dbReference type="SUPFAM" id="SSF50965">
    <property type="entry name" value="Galactose oxidase, central domain"/>
    <property type="match status" value="1"/>
</dbReference>
<feature type="domain" description="Galactose oxidase-like Early set" evidence="5">
    <location>
        <begin position="580"/>
        <end position="677"/>
    </location>
</feature>
<dbReference type="InterPro" id="IPR013783">
    <property type="entry name" value="Ig-like_fold"/>
</dbReference>
<dbReference type="PANTHER" id="PTHR32208:SF21">
    <property type="entry name" value="LOW QUALITY PROTEIN: ALDEHYDE OXIDASE GLOX-LIKE"/>
    <property type="match status" value="1"/>
</dbReference>
<dbReference type="PANTHER" id="PTHR32208">
    <property type="entry name" value="SECRETED PROTEIN-RELATED"/>
    <property type="match status" value="1"/>
</dbReference>
<dbReference type="Pfam" id="PF09118">
    <property type="entry name" value="GO-like_E_set"/>
    <property type="match status" value="1"/>
</dbReference>
<dbReference type="Gene3D" id="2.130.10.80">
    <property type="entry name" value="Galactose oxidase/kelch, beta-propeller"/>
    <property type="match status" value="1"/>
</dbReference>
<dbReference type="Proteomes" id="UP001056035">
    <property type="component" value="Chromosome"/>
</dbReference>
<organism evidence="6 7">
    <name type="scientific">Paraconexibacter antarcticus</name>
    <dbReference type="NCBI Taxonomy" id="2949664"/>
    <lineage>
        <taxon>Bacteria</taxon>
        <taxon>Bacillati</taxon>
        <taxon>Actinomycetota</taxon>
        <taxon>Thermoleophilia</taxon>
        <taxon>Solirubrobacterales</taxon>
        <taxon>Paraconexibacteraceae</taxon>
        <taxon>Paraconexibacter</taxon>
    </lineage>
</organism>
<dbReference type="InterPro" id="IPR011043">
    <property type="entry name" value="Gal_Oxase/kelch_b-propeller"/>
</dbReference>
<proteinExistence type="predicted"/>
<evidence type="ECO:0000313" key="6">
    <source>
        <dbReference type="EMBL" id="UTI64344.1"/>
    </source>
</evidence>
<evidence type="ECO:0000256" key="3">
    <source>
        <dbReference type="SAM" id="SignalP"/>
    </source>
</evidence>